<proteinExistence type="inferred from homology"/>
<dbReference type="CDD" id="cd07814">
    <property type="entry name" value="SRPBCC_CalC_Aha1-like"/>
    <property type="match status" value="1"/>
</dbReference>
<accession>A0ABU5VT19</accession>
<comment type="caution">
    <text evidence="3">The sequence shown here is derived from an EMBL/GenBank/DDBJ whole genome shotgun (WGS) entry which is preliminary data.</text>
</comment>
<name>A0ABU5VT19_9BACT</name>
<dbReference type="EMBL" id="JAYGJQ010000001">
    <property type="protein sequence ID" value="MEA9356067.1"/>
    <property type="molecule type" value="Genomic_DNA"/>
</dbReference>
<dbReference type="Gene3D" id="3.30.530.20">
    <property type="match status" value="1"/>
</dbReference>
<evidence type="ECO:0000259" key="2">
    <source>
        <dbReference type="Pfam" id="PF08327"/>
    </source>
</evidence>
<feature type="domain" description="Activator of Hsp90 ATPase homologue 1/2-like C-terminal" evidence="2">
    <location>
        <begin position="15"/>
        <end position="141"/>
    </location>
</feature>
<dbReference type="InterPro" id="IPR013538">
    <property type="entry name" value="ASHA1/2-like_C"/>
</dbReference>
<dbReference type="InterPro" id="IPR023393">
    <property type="entry name" value="START-like_dom_sf"/>
</dbReference>
<comment type="similarity">
    <text evidence="1">Belongs to the AHA1 family.</text>
</comment>
<sequence>MNKQADYVTVVHHYKAPPKVIFDAFLDPQIASQFLFATPAGEMVKAEVDAKVGGKFTFVDRRAGEDILHTGEYLEIKKPHRLAFTFLVPQYSSDSTTVEIDIFDVNDGSEVTLKHSGVLEEYREKTRDGWGTILKKLGELIKA</sequence>
<organism evidence="3 4">
    <name type="scientific">Bacteriovorax antarcticus</name>
    <dbReference type="NCBI Taxonomy" id="3088717"/>
    <lineage>
        <taxon>Bacteria</taxon>
        <taxon>Pseudomonadati</taxon>
        <taxon>Bdellovibrionota</taxon>
        <taxon>Bacteriovoracia</taxon>
        <taxon>Bacteriovoracales</taxon>
        <taxon>Bacteriovoracaceae</taxon>
        <taxon>Bacteriovorax</taxon>
    </lineage>
</organism>
<dbReference type="Pfam" id="PF08327">
    <property type="entry name" value="AHSA1"/>
    <property type="match status" value="1"/>
</dbReference>
<dbReference type="Proteomes" id="UP001302274">
    <property type="component" value="Unassembled WGS sequence"/>
</dbReference>
<evidence type="ECO:0000313" key="4">
    <source>
        <dbReference type="Proteomes" id="UP001302274"/>
    </source>
</evidence>
<dbReference type="RefSeq" id="WP_323575741.1">
    <property type="nucleotide sequence ID" value="NZ_JAYGJQ010000001.1"/>
</dbReference>
<evidence type="ECO:0000256" key="1">
    <source>
        <dbReference type="ARBA" id="ARBA00006817"/>
    </source>
</evidence>
<reference evidence="3 4" key="1">
    <citation type="submission" date="2023-11" db="EMBL/GenBank/DDBJ databases">
        <title>A Novel Polar Bacteriovorax (B. antarcticus) Isolated from the Biocrust in Antarctica.</title>
        <authorList>
            <person name="Mun W."/>
            <person name="Choi S.Y."/>
            <person name="Mitchell R.J."/>
        </authorList>
    </citation>
    <scope>NUCLEOTIDE SEQUENCE [LARGE SCALE GENOMIC DNA]</scope>
    <source>
        <strain evidence="3 4">PP10</strain>
    </source>
</reference>
<evidence type="ECO:0000313" key="3">
    <source>
        <dbReference type="EMBL" id="MEA9356067.1"/>
    </source>
</evidence>
<protein>
    <submittedName>
        <fullName evidence="3">SRPBCC family protein</fullName>
    </submittedName>
</protein>
<gene>
    <name evidence="3" type="ORF">SHI21_07640</name>
</gene>
<dbReference type="SUPFAM" id="SSF55961">
    <property type="entry name" value="Bet v1-like"/>
    <property type="match status" value="1"/>
</dbReference>
<keyword evidence="4" id="KW-1185">Reference proteome</keyword>